<proteinExistence type="predicted"/>
<accession>A0AAV5JEW1</accession>
<name>A0AAV5JEW1_9ROSI</name>
<dbReference type="EMBL" id="BPVZ01000038">
    <property type="protein sequence ID" value="GKV13149.1"/>
    <property type="molecule type" value="Genomic_DNA"/>
</dbReference>
<protein>
    <submittedName>
        <fullName evidence="2">Uncharacterized protein</fullName>
    </submittedName>
</protein>
<keyword evidence="3" id="KW-1185">Reference proteome</keyword>
<comment type="caution">
    <text evidence="2">The sequence shown here is derived from an EMBL/GenBank/DDBJ whole genome shotgun (WGS) entry which is preliminary data.</text>
</comment>
<evidence type="ECO:0000256" key="1">
    <source>
        <dbReference type="SAM" id="MobiDB-lite"/>
    </source>
</evidence>
<sequence length="75" mass="8689">MWASTRRTVLKGESQSFDISSHHSSPFPPHSTTGERFKMENQEFRFPSSFLSNQTEIYDRFVASFCESLHSEAKI</sequence>
<dbReference type="AlphaFoldDB" id="A0AAV5JEW1"/>
<organism evidence="2 3">
    <name type="scientific">Rubroshorea leprosula</name>
    <dbReference type="NCBI Taxonomy" id="152421"/>
    <lineage>
        <taxon>Eukaryota</taxon>
        <taxon>Viridiplantae</taxon>
        <taxon>Streptophyta</taxon>
        <taxon>Embryophyta</taxon>
        <taxon>Tracheophyta</taxon>
        <taxon>Spermatophyta</taxon>
        <taxon>Magnoliopsida</taxon>
        <taxon>eudicotyledons</taxon>
        <taxon>Gunneridae</taxon>
        <taxon>Pentapetalae</taxon>
        <taxon>rosids</taxon>
        <taxon>malvids</taxon>
        <taxon>Malvales</taxon>
        <taxon>Dipterocarpaceae</taxon>
        <taxon>Rubroshorea</taxon>
    </lineage>
</organism>
<dbReference type="Proteomes" id="UP001054252">
    <property type="component" value="Unassembled WGS sequence"/>
</dbReference>
<reference evidence="2 3" key="1">
    <citation type="journal article" date="2021" name="Commun. Biol.">
        <title>The genome of Shorea leprosula (Dipterocarpaceae) highlights the ecological relevance of drought in aseasonal tropical rainforests.</title>
        <authorList>
            <person name="Ng K.K.S."/>
            <person name="Kobayashi M.J."/>
            <person name="Fawcett J.A."/>
            <person name="Hatakeyama M."/>
            <person name="Paape T."/>
            <person name="Ng C.H."/>
            <person name="Ang C.C."/>
            <person name="Tnah L.H."/>
            <person name="Lee C.T."/>
            <person name="Nishiyama T."/>
            <person name="Sese J."/>
            <person name="O'Brien M.J."/>
            <person name="Copetti D."/>
            <person name="Mohd Noor M.I."/>
            <person name="Ong R.C."/>
            <person name="Putra M."/>
            <person name="Sireger I.Z."/>
            <person name="Indrioko S."/>
            <person name="Kosugi Y."/>
            <person name="Izuno A."/>
            <person name="Isagi Y."/>
            <person name="Lee S.L."/>
            <person name="Shimizu K.K."/>
        </authorList>
    </citation>
    <scope>NUCLEOTIDE SEQUENCE [LARGE SCALE GENOMIC DNA]</scope>
    <source>
        <strain evidence="2">214</strain>
    </source>
</reference>
<evidence type="ECO:0000313" key="3">
    <source>
        <dbReference type="Proteomes" id="UP001054252"/>
    </source>
</evidence>
<feature type="region of interest" description="Disordered" evidence="1">
    <location>
        <begin position="1"/>
        <end position="34"/>
    </location>
</feature>
<gene>
    <name evidence="2" type="ORF">SLEP1_g24207</name>
</gene>
<evidence type="ECO:0000313" key="2">
    <source>
        <dbReference type="EMBL" id="GKV13149.1"/>
    </source>
</evidence>